<feature type="compositionally biased region" description="Gly residues" evidence="1">
    <location>
        <begin position="62"/>
        <end position="74"/>
    </location>
</feature>
<proteinExistence type="predicted"/>
<dbReference type="RefSeq" id="WP_128976511.1">
    <property type="nucleotide sequence ID" value="NZ_CP133762.1"/>
</dbReference>
<evidence type="ECO:0000256" key="2">
    <source>
        <dbReference type="SAM" id="SignalP"/>
    </source>
</evidence>
<evidence type="ECO:0008006" key="5">
    <source>
        <dbReference type="Google" id="ProtNLM"/>
    </source>
</evidence>
<keyword evidence="4" id="KW-1185">Reference proteome</keyword>
<dbReference type="EMBL" id="CP133762">
    <property type="protein sequence ID" value="WMX46545.1"/>
    <property type="molecule type" value="Genomic_DNA"/>
</dbReference>
<feature type="chain" id="PRO_5045269429" description="Lipoprotein" evidence="2">
    <location>
        <begin position="19"/>
        <end position="200"/>
    </location>
</feature>
<dbReference type="Proteomes" id="UP001250858">
    <property type="component" value="Chromosome"/>
</dbReference>
<evidence type="ECO:0000313" key="3">
    <source>
        <dbReference type="EMBL" id="WMX46545.1"/>
    </source>
</evidence>
<keyword evidence="2" id="KW-0732">Signal</keyword>
<evidence type="ECO:0000256" key="1">
    <source>
        <dbReference type="SAM" id="MobiDB-lite"/>
    </source>
</evidence>
<name>A0ABY9S0B8_9ACTN</name>
<evidence type="ECO:0000313" key="4">
    <source>
        <dbReference type="Proteomes" id="UP001250858"/>
    </source>
</evidence>
<reference evidence="3 4" key="1">
    <citation type="submission" date="2023-09" db="EMBL/GenBank/DDBJ databases">
        <title>Complete genome of Streptomyces roseicoloratus T14.</title>
        <authorList>
            <person name="Bashizi T."/>
            <person name="Kim M.-J."/>
            <person name="Lee G."/>
            <person name="Tagele S.B."/>
            <person name="Shin J.-H."/>
        </authorList>
    </citation>
    <scope>NUCLEOTIDE SEQUENCE [LARGE SCALE GENOMIC DNA]</scope>
    <source>
        <strain evidence="3 4">T14</strain>
    </source>
</reference>
<organism evidence="3 4">
    <name type="scientific">Streptomyces roseicoloratus</name>
    <dbReference type="NCBI Taxonomy" id="2508722"/>
    <lineage>
        <taxon>Bacteria</taxon>
        <taxon>Bacillati</taxon>
        <taxon>Actinomycetota</taxon>
        <taxon>Actinomycetes</taxon>
        <taxon>Kitasatosporales</taxon>
        <taxon>Streptomycetaceae</taxon>
        <taxon>Streptomyces</taxon>
    </lineage>
</organism>
<feature type="signal peptide" evidence="2">
    <location>
        <begin position="1"/>
        <end position="18"/>
    </location>
</feature>
<feature type="region of interest" description="Disordered" evidence="1">
    <location>
        <begin position="23"/>
        <end position="91"/>
    </location>
</feature>
<accession>A0ABY9S0B8</accession>
<sequence>MVRTRVKLAATLTVVVLALTGFQTSSSGGHGGGKSKSGKSKSRSGGGCSSSKKKNDDYDYDGSGGSAGSDGSGANGSTYAPDPTVTSAPSSDVEAFVVDCVEPAQQKRKGRPARKADTTAGLKVVSRSPYARTFTVVVEFKGAGGSTVERTETEVSVDGNASTTIDVAMRNPKNVGRVKRCQVDEVREVASGATPSPTSS</sequence>
<protein>
    <recommendedName>
        <fullName evidence="5">Lipoprotein</fullName>
    </recommendedName>
</protein>
<gene>
    <name evidence="3" type="ORF">RGF97_19225</name>
</gene>